<sequence>MYLNCTVKKIKFFKNMFVYLVSKQKSHENAQKKVFKIFKCSSFCEELIINNK</sequence>
<accession>A0A6V7XKM9</accession>
<protein>
    <submittedName>
        <fullName evidence="1">Uncharacterized protein</fullName>
    </submittedName>
</protein>
<comment type="caution">
    <text evidence="1">The sequence shown here is derived from an EMBL/GenBank/DDBJ whole genome shotgun (WGS) entry which is preliminary data.</text>
</comment>
<dbReference type="Proteomes" id="UP000580250">
    <property type="component" value="Unassembled WGS sequence"/>
</dbReference>
<name>A0A6V7XKM9_MELEN</name>
<gene>
    <name evidence="1" type="ORF">MENT_LOCUS53246</name>
</gene>
<organism evidence="1 2">
    <name type="scientific">Meloidogyne enterolobii</name>
    <name type="common">Root-knot nematode worm</name>
    <name type="synonym">Meloidogyne mayaguensis</name>
    <dbReference type="NCBI Taxonomy" id="390850"/>
    <lineage>
        <taxon>Eukaryota</taxon>
        <taxon>Metazoa</taxon>
        <taxon>Ecdysozoa</taxon>
        <taxon>Nematoda</taxon>
        <taxon>Chromadorea</taxon>
        <taxon>Rhabditida</taxon>
        <taxon>Tylenchina</taxon>
        <taxon>Tylenchomorpha</taxon>
        <taxon>Tylenchoidea</taxon>
        <taxon>Meloidogynidae</taxon>
        <taxon>Meloidogyninae</taxon>
        <taxon>Meloidogyne</taxon>
    </lineage>
</organism>
<proteinExistence type="predicted"/>
<reference evidence="1 2" key="1">
    <citation type="submission" date="2020-08" db="EMBL/GenBank/DDBJ databases">
        <authorList>
            <person name="Koutsovoulos G."/>
            <person name="Danchin GJ E."/>
        </authorList>
    </citation>
    <scope>NUCLEOTIDE SEQUENCE [LARGE SCALE GENOMIC DNA]</scope>
</reference>
<dbReference type="EMBL" id="CAJEWN010001753">
    <property type="protein sequence ID" value="CAD2199823.1"/>
    <property type="molecule type" value="Genomic_DNA"/>
</dbReference>
<evidence type="ECO:0000313" key="2">
    <source>
        <dbReference type="Proteomes" id="UP000580250"/>
    </source>
</evidence>
<evidence type="ECO:0000313" key="1">
    <source>
        <dbReference type="EMBL" id="CAD2199823.1"/>
    </source>
</evidence>
<dbReference type="AlphaFoldDB" id="A0A6V7XKM9"/>